<dbReference type="Proteomes" id="UP000014541">
    <property type="component" value="Unassembled WGS sequence"/>
</dbReference>
<dbReference type="STRING" id="1125699.HMPREF9194_01899"/>
<evidence type="ECO:0000313" key="2">
    <source>
        <dbReference type="Proteomes" id="UP000014541"/>
    </source>
</evidence>
<evidence type="ECO:0000313" key="1">
    <source>
        <dbReference type="EMBL" id="EPF31548.1"/>
    </source>
</evidence>
<dbReference type="EMBL" id="ATFF01000006">
    <property type="protein sequence ID" value="EPF31548.1"/>
    <property type="molecule type" value="Genomic_DNA"/>
</dbReference>
<dbReference type="PATRIC" id="fig|1125699.3.peg.1917"/>
<organism evidence="1 2">
    <name type="scientific">Treponema maltophilum ATCC 51939</name>
    <dbReference type="NCBI Taxonomy" id="1125699"/>
    <lineage>
        <taxon>Bacteria</taxon>
        <taxon>Pseudomonadati</taxon>
        <taxon>Spirochaetota</taxon>
        <taxon>Spirochaetia</taxon>
        <taxon>Spirochaetales</taxon>
        <taxon>Treponemataceae</taxon>
        <taxon>Treponema</taxon>
    </lineage>
</organism>
<dbReference type="AlphaFoldDB" id="S3JZX4"/>
<name>S3JZX4_TREMA</name>
<comment type="caution">
    <text evidence="1">The sequence shown here is derived from an EMBL/GenBank/DDBJ whole genome shotgun (WGS) entry which is preliminary data.</text>
</comment>
<sequence length="156" mass="18177">MRRAFKAGFSFLIFITAIIYCQSAQEKWQTKEIRVKPANIKLLLKYRGSGLTYFDYTDKEYKELLNVIKLFYTDRDGEHYLGEITRTGVYDAKGNAVYVLPENLKGSYISSRNLSFPTSVNYVRYQDGKYIEMDTAVALEIDLKTMTVKKYEIILE</sequence>
<proteinExistence type="predicted"/>
<gene>
    <name evidence="1" type="ORF">HMPREF9194_01899</name>
</gene>
<accession>S3JZX4</accession>
<reference evidence="1 2" key="1">
    <citation type="submission" date="2013-04" db="EMBL/GenBank/DDBJ databases">
        <title>The Genome Sequence of Treponema maltophilum ATCC 51939.</title>
        <authorList>
            <consortium name="The Broad Institute Genomics Platform"/>
            <person name="Earl A."/>
            <person name="Ward D."/>
            <person name="Feldgarden M."/>
            <person name="Gevers D."/>
            <person name="Leonetti C."/>
            <person name="Blanton J.M."/>
            <person name="Dewhirst F.E."/>
            <person name="Izard J."/>
            <person name="Walker B."/>
            <person name="Young S."/>
            <person name="Zeng Q."/>
            <person name="Gargeya S."/>
            <person name="Fitzgerald M."/>
            <person name="Haas B."/>
            <person name="Abouelleil A."/>
            <person name="Allen A.W."/>
            <person name="Alvarado L."/>
            <person name="Arachchi H.M."/>
            <person name="Berlin A.M."/>
            <person name="Chapman S.B."/>
            <person name="Gainer-Dewar J."/>
            <person name="Goldberg J."/>
            <person name="Griggs A."/>
            <person name="Gujja S."/>
            <person name="Hansen M."/>
            <person name="Howarth C."/>
            <person name="Imamovic A."/>
            <person name="Ireland A."/>
            <person name="Larimer J."/>
            <person name="McCowan C."/>
            <person name="Murphy C."/>
            <person name="Pearson M."/>
            <person name="Poon T.W."/>
            <person name="Priest M."/>
            <person name="Roberts A."/>
            <person name="Saif S."/>
            <person name="Shea T."/>
            <person name="Sisk P."/>
            <person name="Sykes S."/>
            <person name="Wortman J."/>
            <person name="Nusbaum C."/>
            <person name="Birren B."/>
        </authorList>
    </citation>
    <scope>NUCLEOTIDE SEQUENCE [LARGE SCALE GENOMIC DNA]</scope>
    <source>
        <strain evidence="1 2">ATCC 51939</strain>
    </source>
</reference>
<keyword evidence="2" id="KW-1185">Reference proteome</keyword>
<dbReference type="HOGENOM" id="CLU_1685797_0_0_12"/>
<protein>
    <submittedName>
        <fullName evidence="1">Uncharacterized protein</fullName>
    </submittedName>
</protein>